<comment type="caution">
    <text evidence="8">The sequence shown here is derived from an EMBL/GenBank/DDBJ whole genome shotgun (WGS) entry which is preliminary data.</text>
</comment>
<name>A0A5N5SLI3_9CRUS</name>
<sequence length="206" mass="23634">MRSDYENGNGHCSNKILPKLGGGIRDSSKPFKFVSRDKDLKKEKLKKEKNDSFSNSQYEKFSAMRTGNILRYKTELCRLYEESGSCKYGESCTFAHGFQELRAVPRHPRYKTEACRTYHTLGFCQYGTRCHFIHGVDELQGIPLMRSHTFPFKEIKRVPAAVTEGENLNHDVFVSNIHGLYALMQSTTTNFISFSVLSFSFILNCN</sequence>
<dbReference type="GO" id="GO:0003729">
    <property type="term" value="F:mRNA binding"/>
    <property type="evidence" value="ECO:0007669"/>
    <property type="project" value="InterPro"/>
</dbReference>
<dbReference type="SMART" id="SM00356">
    <property type="entry name" value="ZnF_C3H1"/>
    <property type="match status" value="2"/>
</dbReference>
<dbReference type="Gene3D" id="4.10.1000.10">
    <property type="entry name" value="Zinc finger, CCCH-type"/>
    <property type="match status" value="2"/>
</dbReference>
<evidence type="ECO:0000256" key="4">
    <source>
        <dbReference type="ARBA" id="ARBA00022833"/>
    </source>
</evidence>
<feature type="zinc finger region" description="C3H1-type" evidence="5">
    <location>
        <begin position="71"/>
        <end position="99"/>
    </location>
</feature>
<accession>A0A5N5SLI3</accession>
<feature type="domain" description="C3H1-type" evidence="7">
    <location>
        <begin position="109"/>
        <end position="137"/>
    </location>
</feature>
<gene>
    <name evidence="8" type="ORF">Anas_05827</name>
</gene>
<dbReference type="InterPro" id="IPR000571">
    <property type="entry name" value="Znf_CCCH"/>
</dbReference>
<evidence type="ECO:0000313" key="8">
    <source>
        <dbReference type="EMBL" id="KAB7494817.1"/>
    </source>
</evidence>
<evidence type="ECO:0000256" key="3">
    <source>
        <dbReference type="ARBA" id="ARBA00022771"/>
    </source>
</evidence>
<dbReference type="InterPro" id="IPR045877">
    <property type="entry name" value="ZFP36-like"/>
</dbReference>
<keyword evidence="2" id="KW-0677">Repeat</keyword>
<dbReference type="FunFam" id="4.10.1000.10:FF:000002">
    <property type="entry name" value="Zinc finger protein 36, C3H1 type-like 1"/>
    <property type="match status" value="1"/>
</dbReference>
<dbReference type="InterPro" id="IPR036855">
    <property type="entry name" value="Znf_CCCH_sf"/>
</dbReference>
<dbReference type="SUPFAM" id="SSF90229">
    <property type="entry name" value="CCCH zinc finger"/>
    <property type="match status" value="2"/>
</dbReference>
<organism evidence="8 9">
    <name type="scientific">Armadillidium nasatum</name>
    <dbReference type="NCBI Taxonomy" id="96803"/>
    <lineage>
        <taxon>Eukaryota</taxon>
        <taxon>Metazoa</taxon>
        <taxon>Ecdysozoa</taxon>
        <taxon>Arthropoda</taxon>
        <taxon>Crustacea</taxon>
        <taxon>Multicrustacea</taxon>
        <taxon>Malacostraca</taxon>
        <taxon>Eumalacostraca</taxon>
        <taxon>Peracarida</taxon>
        <taxon>Isopoda</taxon>
        <taxon>Oniscidea</taxon>
        <taxon>Crinocheta</taxon>
        <taxon>Armadillidiidae</taxon>
        <taxon>Armadillidium</taxon>
    </lineage>
</organism>
<dbReference type="FunFam" id="4.10.1000.10:FF:000001">
    <property type="entry name" value="zinc finger CCCH domain-containing protein 15-like"/>
    <property type="match status" value="1"/>
</dbReference>
<evidence type="ECO:0000256" key="6">
    <source>
        <dbReference type="SAM" id="MobiDB-lite"/>
    </source>
</evidence>
<dbReference type="PROSITE" id="PS50103">
    <property type="entry name" value="ZF_C3H1"/>
    <property type="match status" value="2"/>
</dbReference>
<keyword evidence="9" id="KW-1185">Reference proteome</keyword>
<keyword evidence="1 5" id="KW-0479">Metal-binding</keyword>
<dbReference type="Pfam" id="PF00642">
    <property type="entry name" value="zf-CCCH"/>
    <property type="match status" value="2"/>
</dbReference>
<feature type="region of interest" description="Disordered" evidence="6">
    <location>
        <begin position="1"/>
        <end position="30"/>
    </location>
</feature>
<reference evidence="8 9" key="1">
    <citation type="journal article" date="2019" name="PLoS Biol.">
        <title>Sex chromosomes control vertical transmission of feminizing Wolbachia symbionts in an isopod.</title>
        <authorList>
            <person name="Becking T."/>
            <person name="Chebbi M.A."/>
            <person name="Giraud I."/>
            <person name="Moumen B."/>
            <person name="Laverre T."/>
            <person name="Caubet Y."/>
            <person name="Peccoud J."/>
            <person name="Gilbert C."/>
            <person name="Cordaux R."/>
        </authorList>
    </citation>
    <scope>NUCLEOTIDE SEQUENCE [LARGE SCALE GENOMIC DNA]</scope>
    <source>
        <strain evidence="8">ANa2</strain>
        <tissue evidence="8">Whole body excluding digestive tract and cuticle</tissue>
    </source>
</reference>
<dbReference type="PANTHER" id="PTHR12547:SF18">
    <property type="entry name" value="PROTEIN TIS11"/>
    <property type="match status" value="1"/>
</dbReference>
<keyword evidence="4 5" id="KW-0862">Zinc</keyword>
<evidence type="ECO:0000256" key="1">
    <source>
        <dbReference type="ARBA" id="ARBA00022723"/>
    </source>
</evidence>
<feature type="zinc finger region" description="C3H1-type" evidence="5">
    <location>
        <begin position="109"/>
        <end position="137"/>
    </location>
</feature>
<dbReference type="EMBL" id="SEYY01023516">
    <property type="protein sequence ID" value="KAB7494817.1"/>
    <property type="molecule type" value="Genomic_DNA"/>
</dbReference>
<dbReference type="AlphaFoldDB" id="A0A5N5SLI3"/>
<evidence type="ECO:0000256" key="2">
    <source>
        <dbReference type="ARBA" id="ARBA00022737"/>
    </source>
</evidence>
<evidence type="ECO:0000256" key="5">
    <source>
        <dbReference type="PROSITE-ProRule" id="PRU00723"/>
    </source>
</evidence>
<dbReference type="Proteomes" id="UP000326759">
    <property type="component" value="Unassembled WGS sequence"/>
</dbReference>
<proteinExistence type="predicted"/>
<protein>
    <submittedName>
        <fullName evidence="8">Zinc finger protein 36, C3H1 type-like 2-A</fullName>
    </submittedName>
</protein>
<evidence type="ECO:0000259" key="7">
    <source>
        <dbReference type="PROSITE" id="PS50103"/>
    </source>
</evidence>
<dbReference type="GO" id="GO:0008270">
    <property type="term" value="F:zinc ion binding"/>
    <property type="evidence" value="ECO:0007669"/>
    <property type="project" value="UniProtKB-KW"/>
</dbReference>
<feature type="domain" description="C3H1-type" evidence="7">
    <location>
        <begin position="71"/>
        <end position="99"/>
    </location>
</feature>
<evidence type="ECO:0000313" key="9">
    <source>
        <dbReference type="Proteomes" id="UP000326759"/>
    </source>
</evidence>
<dbReference type="PANTHER" id="PTHR12547">
    <property type="entry name" value="CCCH ZINC FINGER/TIS11-RELATED"/>
    <property type="match status" value="1"/>
</dbReference>
<keyword evidence="3 5" id="KW-0863">Zinc-finger</keyword>
<dbReference type="OrthoDB" id="410307at2759"/>